<accession>A0ABY2BDT2</accession>
<comment type="caution">
    <text evidence="2">The sequence shown here is derived from an EMBL/GenBank/DDBJ whole genome shotgun (WGS) entry which is preliminary data.</text>
</comment>
<evidence type="ECO:0000313" key="2">
    <source>
        <dbReference type="EMBL" id="TCO14901.1"/>
    </source>
</evidence>
<keyword evidence="3" id="KW-1185">Reference proteome</keyword>
<gene>
    <name evidence="2" type="ORF">EV644_11913</name>
</gene>
<dbReference type="EMBL" id="SLWM01000019">
    <property type="protein sequence ID" value="TCO14901.1"/>
    <property type="molecule type" value="Genomic_DNA"/>
</dbReference>
<dbReference type="InterPro" id="IPR032710">
    <property type="entry name" value="NTF2-like_dom_sf"/>
</dbReference>
<evidence type="ECO:0000313" key="3">
    <source>
        <dbReference type="Proteomes" id="UP000295818"/>
    </source>
</evidence>
<reference evidence="2 3" key="1">
    <citation type="journal article" date="2015" name="Stand. Genomic Sci.">
        <title>Genomic Encyclopedia of Bacterial and Archaeal Type Strains, Phase III: the genomes of soil and plant-associated and newly described type strains.</title>
        <authorList>
            <person name="Whitman W.B."/>
            <person name="Woyke T."/>
            <person name="Klenk H.P."/>
            <person name="Zhou Y."/>
            <person name="Lilburn T.G."/>
            <person name="Beck B.J."/>
            <person name="De Vos P."/>
            <person name="Vandamme P."/>
            <person name="Eisen J.A."/>
            <person name="Garrity G."/>
            <person name="Hugenholtz P."/>
            <person name="Kyrpides N.C."/>
        </authorList>
    </citation>
    <scope>NUCLEOTIDE SEQUENCE [LARGE SCALE GENOMIC DNA]</scope>
    <source>
        <strain evidence="2 3">VKM Ac-2538</strain>
    </source>
</reference>
<dbReference type="InterPro" id="IPR037401">
    <property type="entry name" value="SnoaL-like"/>
</dbReference>
<proteinExistence type="predicted"/>
<name>A0ABY2BDT2_9ACTN</name>
<dbReference type="Proteomes" id="UP000295818">
    <property type="component" value="Unassembled WGS sequence"/>
</dbReference>
<protein>
    <submittedName>
        <fullName evidence="2">Ketosteroid isomerase-like protein</fullName>
    </submittedName>
</protein>
<organism evidence="2 3">
    <name type="scientific">Kribbella orskensis</name>
    <dbReference type="NCBI Taxonomy" id="2512216"/>
    <lineage>
        <taxon>Bacteria</taxon>
        <taxon>Bacillati</taxon>
        <taxon>Actinomycetota</taxon>
        <taxon>Actinomycetes</taxon>
        <taxon>Propionibacteriales</taxon>
        <taxon>Kribbellaceae</taxon>
        <taxon>Kribbella</taxon>
    </lineage>
</organism>
<dbReference type="Pfam" id="PF13474">
    <property type="entry name" value="SnoaL_3"/>
    <property type="match status" value="1"/>
</dbReference>
<dbReference type="RefSeq" id="WP_132193884.1">
    <property type="nucleotide sequence ID" value="NZ_SLWM01000019.1"/>
</dbReference>
<feature type="domain" description="SnoaL-like" evidence="1">
    <location>
        <begin position="21"/>
        <end position="129"/>
    </location>
</feature>
<sequence>MGPFDDFHRGFLPAFIDAQIAFHDGDAAPNNALWTDIDPVTLFAARGLCESGTDRVTEAFDRVASEFSAVRDYVWEPIASGVSGDLAYTVAFERYVASLRGEPPAQQELRVTHIYRREQGRWRAIHRHADRKQPDTRHSG</sequence>
<dbReference type="SUPFAM" id="SSF54427">
    <property type="entry name" value="NTF2-like"/>
    <property type="match status" value="1"/>
</dbReference>
<dbReference type="Gene3D" id="3.10.450.50">
    <property type="match status" value="1"/>
</dbReference>
<evidence type="ECO:0000259" key="1">
    <source>
        <dbReference type="Pfam" id="PF13474"/>
    </source>
</evidence>